<reference evidence="7 8" key="1">
    <citation type="submission" date="2014-07" db="EMBL/GenBank/DDBJ databases">
        <title>Genome Sequence of Rhodococcus opacus Strain R7, a Biodegrader of Mono- and Polycyclic Aromatic Hydrocarbons.</title>
        <authorList>
            <person name="Di Gennaro P."/>
            <person name="Zampolli J."/>
            <person name="Presti I."/>
            <person name="Cappelletti M."/>
            <person name="D'Ursi P."/>
            <person name="Orro A."/>
            <person name="Mezzelani A."/>
            <person name="Milanesi L."/>
        </authorList>
    </citation>
    <scope>NUCLEOTIDE SEQUENCE [LARGE SCALE GENOMIC DNA]</scope>
    <source>
        <strain evidence="7 8">R7</strain>
    </source>
</reference>
<dbReference type="Pfam" id="PF14759">
    <property type="entry name" value="Reductase_C"/>
    <property type="match status" value="1"/>
</dbReference>
<dbReference type="PANTHER" id="PTHR43557">
    <property type="entry name" value="APOPTOSIS-INDUCING FACTOR 1"/>
    <property type="match status" value="1"/>
</dbReference>
<dbReference type="InterPro" id="IPR050446">
    <property type="entry name" value="FAD-oxidoreductase/Apoptosis"/>
</dbReference>
<evidence type="ECO:0008006" key="9">
    <source>
        <dbReference type="Google" id="ProtNLM"/>
    </source>
</evidence>
<organism evidence="7 8">
    <name type="scientific">Rhodococcus opacus</name>
    <name type="common">Nocardia opaca</name>
    <dbReference type="NCBI Taxonomy" id="37919"/>
    <lineage>
        <taxon>Bacteria</taxon>
        <taxon>Bacillati</taxon>
        <taxon>Actinomycetota</taxon>
        <taxon>Actinomycetes</taxon>
        <taxon>Mycobacteriales</taxon>
        <taxon>Nocardiaceae</taxon>
        <taxon>Rhodococcus</taxon>
    </lineage>
</organism>
<feature type="domain" description="Reductase C-terminal" evidence="6">
    <location>
        <begin position="320"/>
        <end position="396"/>
    </location>
</feature>
<dbReference type="EMBL" id="CP008947">
    <property type="protein sequence ID" value="AII05706.1"/>
    <property type="molecule type" value="Genomic_DNA"/>
</dbReference>
<dbReference type="GO" id="GO:0005737">
    <property type="term" value="C:cytoplasm"/>
    <property type="evidence" value="ECO:0007669"/>
    <property type="project" value="TreeGrafter"/>
</dbReference>
<dbReference type="Gene3D" id="3.30.390.30">
    <property type="match status" value="1"/>
</dbReference>
<dbReference type="SUPFAM" id="SSF51905">
    <property type="entry name" value="FAD/NAD(P)-binding domain"/>
    <property type="match status" value="2"/>
</dbReference>
<gene>
    <name evidence="7" type="ORF">EP51_14230</name>
</gene>
<protein>
    <recommendedName>
        <fullName evidence="9">Ferredoxin reductase</fullName>
    </recommendedName>
</protein>
<dbReference type="InterPro" id="IPR016156">
    <property type="entry name" value="FAD/NAD-linked_Rdtase_dimer_sf"/>
</dbReference>
<dbReference type="InterPro" id="IPR023753">
    <property type="entry name" value="FAD/NAD-binding_dom"/>
</dbReference>
<sequence length="402" mass="42968">MSRRVVVAGGSLAGLATVEALRKNGYTDAITVLSQERALPYDRPPLSKQILKGEWTTEKIRLRSPEQLEALDVDWRAGVGASSLDLAAQEVTGSDGIPVHFDDLVVATGTRPRTLPGPDLAGVYTLRTVDDALALRAELRPGARAVIIGAGFIGAEVAYAALGVGMQVSVIERMSLPLEEKLGPLVGGFCSDLLRRHGADLRCGVGVNAFEGDGERVRRVLLSDGSILDADVVVVGIGAVPNTEWLGSELPVENGLLCDSYCSAAPGIWGAGDVARWTNPLFGRRMRIEHLTNAREQAAVVAHNLLTTETERKPYAPVPYFWSDQFGTRLQFFGHSTPTDEIHVIAGNPEDSSSRTPFIALFERDGVIVGAFGADASRQLIRYRGLIADAKPIDAALGLAPV</sequence>
<name>A0A076EJ45_RHOOP</name>
<dbReference type="InterPro" id="IPR028202">
    <property type="entry name" value="Reductase_C"/>
</dbReference>
<comment type="cofactor">
    <cofactor evidence="1">
        <name>FAD</name>
        <dbReference type="ChEBI" id="CHEBI:57692"/>
    </cofactor>
</comment>
<evidence type="ECO:0000259" key="6">
    <source>
        <dbReference type="Pfam" id="PF14759"/>
    </source>
</evidence>
<dbReference type="Pfam" id="PF07992">
    <property type="entry name" value="Pyr_redox_2"/>
    <property type="match status" value="1"/>
</dbReference>
<proteinExistence type="predicted"/>
<keyword evidence="3" id="KW-0274">FAD</keyword>
<keyword evidence="4" id="KW-0560">Oxidoreductase</keyword>
<evidence type="ECO:0000256" key="2">
    <source>
        <dbReference type="ARBA" id="ARBA00022630"/>
    </source>
</evidence>
<evidence type="ECO:0000256" key="1">
    <source>
        <dbReference type="ARBA" id="ARBA00001974"/>
    </source>
</evidence>
<dbReference type="PRINTS" id="PR00368">
    <property type="entry name" value="FADPNR"/>
</dbReference>
<feature type="domain" description="FAD/NAD(P)-binding" evidence="5">
    <location>
        <begin position="4"/>
        <end position="298"/>
    </location>
</feature>
<keyword evidence="2" id="KW-0285">Flavoprotein</keyword>
<dbReference type="AlphaFoldDB" id="A0A076EJ45"/>
<evidence type="ECO:0000313" key="8">
    <source>
        <dbReference type="Proteomes" id="UP000028488"/>
    </source>
</evidence>
<evidence type="ECO:0000259" key="5">
    <source>
        <dbReference type="Pfam" id="PF07992"/>
    </source>
</evidence>
<evidence type="ECO:0000256" key="3">
    <source>
        <dbReference type="ARBA" id="ARBA00022827"/>
    </source>
</evidence>
<dbReference type="eggNOG" id="COG0446">
    <property type="taxonomic scope" value="Bacteria"/>
</dbReference>
<dbReference type="PANTHER" id="PTHR43557:SF2">
    <property type="entry name" value="RIESKE DOMAIN-CONTAINING PROTEIN-RELATED"/>
    <property type="match status" value="1"/>
</dbReference>
<accession>A0A076EJ45</accession>
<evidence type="ECO:0000313" key="7">
    <source>
        <dbReference type="EMBL" id="AII05706.1"/>
    </source>
</evidence>
<dbReference type="GO" id="GO:0016651">
    <property type="term" value="F:oxidoreductase activity, acting on NAD(P)H"/>
    <property type="evidence" value="ECO:0007669"/>
    <property type="project" value="TreeGrafter"/>
</dbReference>
<dbReference type="PRINTS" id="PR00411">
    <property type="entry name" value="PNDRDTASEI"/>
</dbReference>
<dbReference type="Proteomes" id="UP000028488">
    <property type="component" value="Chromosome"/>
</dbReference>
<dbReference type="SUPFAM" id="SSF55424">
    <property type="entry name" value="FAD/NAD-linked reductases, dimerisation (C-terminal) domain"/>
    <property type="match status" value="1"/>
</dbReference>
<evidence type="ECO:0000256" key="4">
    <source>
        <dbReference type="ARBA" id="ARBA00023002"/>
    </source>
</evidence>
<dbReference type="Gene3D" id="3.50.50.60">
    <property type="entry name" value="FAD/NAD(P)-binding domain"/>
    <property type="match status" value="2"/>
</dbReference>
<dbReference type="InterPro" id="IPR036188">
    <property type="entry name" value="FAD/NAD-bd_sf"/>
</dbReference>